<dbReference type="STRING" id="272557.APE_0322.1"/>
<keyword evidence="12" id="KW-0413">Isomerase</keyword>
<evidence type="ECO:0000256" key="10">
    <source>
        <dbReference type="ARBA" id="ARBA00023125"/>
    </source>
</evidence>
<dbReference type="KEGG" id="ape:APE_0322.1"/>
<dbReference type="GO" id="GO:0046872">
    <property type="term" value="F:metal ion binding"/>
    <property type="evidence" value="ECO:0007669"/>
    <property type="project" value="UniProtKB-KW"/>
</dbReference>
<keyword evidence="1" id="KW-0004">4Fe-4S</keyword>
<dbReference type="InterPro" id="IPR006555">
    <property type="entry name" value="ATP-dep_Helicase_C"/>
</dbReference>
<dbReference type="EMBL" id="BA000002">
    <property type="protein sequence ID" value="BAA79277.2"/>
    <property type="molecule type" value="Genomic_DNA"/>
</dbReference>
<reference evidence="14 15" key="1">
    <citation type="journal article" date="1999" name="DNA Res.">
        <title>Complete genome sequence of an aerobic hyper-thermophilic crenarchaeon, Aeropyrum pernix K1.</title>
        <authorList>
            <person name="Kawarabayasi Y."/>
            <person name="Hino Y."/>
            <person name="Horikawa H."/>
            <person name="Yamazaki S."/>
            <person name="Haikawa Y."/>
            <person name="Jin-no K."/>
            <person name="Takahashi M."/>
            <person name="Sekine M."/>
            <person name="Baba S."/>
            <person name="Ankai A."/>
            <person name="Kosugi H."/>
            <person name="Hosoyama A."/>
            <person name="Fukui S."/>
            <person name="Nagai Y."/>
            <person name="Nishijima K."/>
            <person name="Nakazawa H."/>
            <person name="Takamiya M."/>
            <person name="Masuda S."/>
            <person name="Funahashi T."/>
            <person name="Tanaka T."/>
            <person name="Kudoh Y."/>
            <person name="Yamazaki J."/>
            <person name="Kushida N."/>
            <person name="Oguchi A."/>
            <person name="Aoki K."/>
            <person name="Kubota K."/>
            <person name="Nakamura Y."/>
            <person name="Nomura N."/>
            <person name="Sako Y."/>
            <person name="Kikuchi H."/>
        </authorList>
    </citation>
    <scope>NUCLEOTIDE SEQUENCE [LARGE SCALE GENOMIC DNA]</scope>
    <source>
        <strain evidence="15">ATCC 700893 / DSM 11879 / JCM 9820 / NBRC 100138 / K1</strain>
    </source>
</reference>
<keyword evidence="4" id="KW-0227">DNA damage</keyword>
<evidence type="ECO:0000256" key="6">
    <source>
        <dbReference type="ARBA" id="ARBA00022806"/>
    </source>
</evidence>
<sequence>MSGGSIVFPYGSWRKGQRELAEEVRRSVSEGELLLASAPTGFGKTAAVIYGLLSAGAERVLYLVRTVNEIDPVVRELKRFGARFTFLFSARRMCPLMTAEGSLPSVEDFWGNCRIARAKGVCSYYEELSRLDEAEVAQYVRSRPVISAYRLAWDIAKFKGACPFFALKGLVEDSQFIVATYPYLFKEDIFRSFLEPYDYGDFVAVVDEAHSLLNIHSLHEYRVSQRDLDLALKEVREYASSARDFIAWLESVLKKASRLKVSRITLLDKQPFLEGLDDLSVVEDVVETIRARKAEEALSLSGPSGIGRVKTMASRIYSWLSVLVRDDSYLFAEKDEGGVLWLIATPLDPSRVVKEPLEKVKAAVLLSGTMPSTKLYMEVLGVSRSFKFVDVNLMYGARGFGRFFTIVAADVTTAYRSRGDSMYRLIASRIAMADRLLPGLKLAVYPSYEVMYRVVERLPADVETIVETRGISLDEVEAKILARDPGEKIIINAVAGGKLVEGVEFVDYEGRNLLSTVIVVGVPFPQPDDYTRKHLEVMASRIGVSNARKLVYLVNPMIKVRQALGRGIRGPEDRALYILMDYRYLRRDLKEVLGMPYHRVVKGAEDFEEAVKAARSRVFGG</sequence>
<evidence type="ECO:0000256" key="9">
    <source>
        <dbReference type="ARBA" id="ARBA00023014"/>
    </source>
</evidence>
<dbReference type="Gene3D" id="1.10.275.30">
    <property type="match status" value="1"/>
</dbReference>
<keyword evidence="15" id="KW-1185">Reference proteome</keyword>
<feature type="domain" description="Helicase ATP-binding" evidence="13">
    <location>
        <begin position="3"/>
        <end position="263"/>
    </location>
</feature>
<dbReference type="PANTHER" id="PTHR11472:SF34">
    <property type="entry name" value="REGULATOR OF TELOMERE ELONGATION HELICASE 1"/>
    <property type="match status" value="1"/>
</dbReference>
<evidence type="ECO:0000256" key="5">
    <source>
        <dbReference type="ARBA" id="ARBA00022801"/>
    </source>
</evidence>
<dbReference type="InterPro" id="IPR027417">
    <property type="entry name" value="P-loop_NTPase"/>
</dbReference>
<evidence type="ECO:0000256" key="2">
    <source>
        <dbReference type="ARBA" id="ARBA00022723"/>
    </source>
</evidence>
<dbReference type="Gene3D" id="3.40.50.300">
    <property type="entry name" value="P-loop containing nucleotide triphosphate hydrolases"/>
    <property type="match status" value="2"/>
</dbReference>
<dbReference type="InterPro" id="IPR006554">
    <property type="entry name" value="Helicase-like_DEXD_c2"/>
</dbReference>
<dbReference type="EnsemblBacteria" id="BAA79277">
    <property type="protein sequence ID" value="BAA79277"/>
    <property type="gene ID" value="APE_0322.1"/>
</dbReference>
<keyword evidence="2" id="KW-0479">Metal-binding</keyword>
<dbReference type="Pfam" id="PF06733">
    <property type="entry name" value="DEAD_2"/>
    <property type="match status" value="1"/>
</dbReference>
<keyword evidence="3" id="KW-0547">Nucleotide-binding</keyword>
<dbReference type="PIR" id="A72723">
    <property type="entry name" value="A72723"/>
</dbReference>
<evidence type="ECO:0000256" key="12">
    <source>
        <dbReference type="ARBA" id="ARBA00023235"/>
    </source>
</evidence>
<evidence type="ECO:0000259" key="13">
    <source>
        <dbReference type="PROSITE" id="PS51193"/>
    </source>
</evidence>
<dbReference type="AlphaFoldDB" id="Q9YFB9"/>
<dbReference type="SMART" id="SM00488">
    <property type="entry name" value="DEXDc2"/>
    <property type="match status" value="1"/>
</dbReference>
<dbReference type="Proteomes" id="UP000002518">
    <property type="component" value="Chromosome"/>
</dbReference>
<dbReference type="eggNOG" id="arCOG00770">
    <property type="taxonomic scope" value="Archaea"/>
</dbReference>
<keyword evidence="5" id="KW-0378">Hydrolase</keyword>
<evidence type="ECO:0000313" key="14">
    <source>
        <dbReference type="EMBL" id="BAA79277.2"/>
    </source>
</evidence>
<dbReference type="PANTHER" id="PTHR11472">
    <property type="entry name" value="DNA REPAIR DEAD HELICASE RAD3/XP-D SUBFAMILY MEMBER"/>
    <property type="match status" value="1"/>
</dbReference>
<evidence type="ECO:0000256" key="3">
    <source>
        <dbReference type="ARBA" id="ARBA00022741"/>
    </source>
</evidence>
<proteinExistence type="predicted"/>
<keyword evidence="11" id="KW-0234">DNA repair</keyword>
<evidence type="ECO:0000313" key="15">
    <source>
        <dbReference type="Proteomes" id="UP000002518"/>
    </source>
</evidence>
<evidence type="ECO:0000256" key="7">
    <source>
        <dbReference type="ARBA" id="ARBA00022840"/>
    </source>
</evidence>
<dbReference type="GO" id="GO:0003678">
    <property type="term" value="F:DNA helicase activity"/>
    <property type="evidence" value="ECO:0007669"/>
    <property type="project" value="InterPro"/>
</dbReference>
<dbReference type="GO" id="GO:0016818">
    <property type="term" value="F:hydrolase activity, acting on acid anhydrides, in phosphorus-containing anhydrides"/>
    <property type="evidence" value="ECO:0007669"/>
    <property type="project" value="InterPro"/>
</dbReference>
<dbReference type="SMART" id="SM00491">
    <property type="entry name" value="HELICc2"/>
    <property type="match status" value="1"/>
</dbReference>
<dbReference type="InterPro" id="IPR014013">
    <property type="entry name" value="Helic_SF1/SF2_ATP-bd_DinG/Rad3"/>
</dbReference>
<keyword evidence="8" id="KW-0408">Iron</keyword>
<dbReference type="SUPFAM" id="SSF52540">
    <property type="entry name" value="P-loop containing nucleoside triphosphate hydrolases"/>
    <property type="match status" value="2"/>
</dbReference>
<protein>
    <submittedName>
        <fullName evidence="14">DNA repair helicase Rad3</fullName>
    </submittedName>
</protein>
<evidence type="ECO:0000256" key="11">
    <source>
        <dbReference type="ARBA" id="ARBA00023204"/>
    </source>
</evidence>
<keyword evidence="6 14" id="KW-0347">Helicase</keyword>
<dbReference type="GO" id="GO:0005524">
    <property type="term" value="F:ATP binding"/>
    <property type="evidence" value="ECO:0007669"/>
    <property type="project" value="UniProtKB-KW"/>
</dbReference>
<keyword evidence="7" id="KW-0067">ATP-binding</keyword>
<gene>
    <name evidence="14" type="ordered locus">APE_0322.1</name>
</gene>
<name>Q9YFB9_AERPE</name>
<dbReference type="Pfam" id="PF13307">
    <property type="entry name" value="Helicase_C_2"/>
    <property type="match status" value="1"/>
</dbReference>
<evidence type="ECO:0000256" key="4">
    <source>
        <dbReference type="ARBA" id="ARBA00022763"/>
    </source>
</evidence>
<dbReference type="GO" id="GO:0051539">
    <property type="term" value="F:4 iron, 4 sulfur cluster binding"/>
    <property type="evidence" value="ECO:0007669"/>
    <property type="project" value="UniProtKB-KW"/>
</dbReference>
<dbReference type="PROSITE" id="PS51193">
    <property type="entry name" value="HELICASE_ATP_BIND_2"/>
    <property type="match status" value="1"/>
</dbReference>
<dbReference type="GeneID" id="1444543"/>
<accession>Q9YFB9</accession>
<keyword evidence="9" id="KW-0411">Iron-sulfur</keyword>
<organism evidence="14 15">
    <name type="scientific">Aeropyrum pernix (strain ATCC 700893 / DSM 11879 / JCM 9820 / NBRC 100138 / K1)</name>
    <dbReference type="NCBI Taxonomy" id="272557"/>
    <lineage>
        <taxon>Archaea</taxon>
        <taxon>Thermoproteota</taxon>
        <taxon>Thermoprotei</taxon>
        <taxon>Desulfurococcales</taxon>
        <taxon>Desulfurococcaceae</taxon>
        <taxon>Aeropyrum</taxon>
    </lineage>
</organism>
<evidence type="ECO:0000256" key="1">
    <source>
        <dbReference type="ARBA" id="ARBA00022485"/>
    </source>
</evidence>
<dbReference type="GO" id="GO:0006281">
    <property type="term" value="P:DNA repair"/>
    <property type="evidence" value="ECO:0007669"/>
    <property type="project" value="UniProtKB-KW"/>
</dbReference>
<keyword evidence="10" id="KW-0238">DNA-binding</keyword>
<dbReference type="InterPro" id="IPR010614">
    <property type="entry name" value="RAD3-like_helicase_DEAD"/>
</dbReference>
<dbReference type="RefSeq" id="WP_010865665.1">
    <property type="nucleotide sequence ID" value="NC_000854.2"/>
</dbReference>
<dbReference type="InterPro" id="IPR045028">
    <property type="entry name" value="DinG/Rad3-like"/>
</dbReference>
<evidence type="ECO:0000256" key="8">
    <source>
        <dbReference type="ARBA" id="ARBA00023004"/>
    </source>
</evidence>
<dbReference type="GO" id="GO:0003677">
    <property type="term" value="F:DNA binding"/>
    <property type="evidence" value="ECO:0007669"/>
    <property type="project" value="UniProtKB-KW"/>
</dbReference>